<feature type="region of interest" description="Disordered" evidence="6">
    <location>
        <begin position="1"/>
        <end position="63"/>
    </location>
</feature>
<organism evidence="9 10">
    <name type="scientific">Elliptochloris bilobata</name>
    <dbReference type="NCBI Taxonomy" id="381761"/>
    <lineage>
        <taxon>Eukaryota</taxon>
        <taxon>Viridiplantae</taxon>
        <taxon>Chlorophyta</taxon>
        <taxon>core chlorophytes</taxon>
        <taxon>Trebouxiophyceae</taxon>
        <taxon>Trebouxiophyceae incertae sedis</taxon>
        <taxon>Elliptochloris clade</taxon>
        <taxon>Elliptochloris</taxon>
    </lineage>
</organism>
<keyword evidence="5" id="KW-0804">Transcription</keyword>
<dbReference type="InterPro" id="IPR007627">
    <property type="entry name" value="RNA_pol_sigma70_r2"/>
</dbReference>
<evidence type="ECO:0000256" key="3">
    <source>
        <dbReference type="ARBA" id="ARBA00023082"/>
    </source>
</evidence>
<dbReference type="InterPro" id="IPR013324">
    <property type="entry name" value="RNA_pol_sigma_r3/r4-like"/>
</dbReference>
<sequence length="442" mass="49135">MEVREGLEDLDAPVWSADGFTPFTEEDKRRIEDLRQAHQEELKRRADEKAERSRRRATARAERKAAAAEAAAVAAAALEQHAQAPAAAQAGMPALSSMAPGYREFAGVSSNNTAAFFKSVGAHQLLSADEEKELARRVQGLMALQAIAAPEVERLGRSLKMHEWAALAGESDVAAFTARVQEGREARERMIACNQRLVISVARKYMNRGMAMADLISEGLLGLVRGMEKFDANRGFKFSTYAHWWIRQAITRALSEQARVVRLPVHLHELMSKVRKEEANLRHSLQRKPTGTELATAANITEQKLAMLLKVYKLPASLEAPLPHVDNGLTLGDVLPSEEAHDEVDRATTSAELRADLDNVLCTLSPREAGVLRARYGLDDGRARTLEDIGQAFQVTRERIRQIEAKAILKLRHPNRSRSLRGYLEEAEEQNTNDAFPVAWAR</sequence>
<dbReference type="CDD" id="cd06171">
    <property type="entry name" value="Sigma70_r4"/>
    <property type="match status" value="1"/>
</dbReference>
<proteinExistence type="inferred from homology"/>
<dbReference type="PANTHER" id="PTHR30603:SF47">
    <property type="entry name" value="RNA POLYMERASE SIGMA FACTOR SIGD, CHLOROPLASTIC"/>
    <property type="match status" value="1"/>
</dbReference>
<dbReference type="PROSITE" id="PS00716">
    <property type="entry name" value="SIGMA70_2"/>
    <property type="match status" value="1"/>
</dbReference>
<dbReference type="Pfam" id="PF04539">
    <property type="entry name" value="Sigma70_r3"/>
    <property type="match status" value="1"/>
</dbReference>
<evidence type="ECO:0000313" key="10">
    <source>
        <dbReference type="Proteomes" id="UP001445335"/>
    </source>
</evidence>
<keyword evidence="4" id="KW-0238">DNA-binding</keyword>
<keyword evidence="3" id="KW-0731">Sigma factor</keyword>
<dbReference type="InterPro" id="IPR009042">
    <property type="entry name" value="RNA_pol_sigma70_r1_2"/>
</dbReference>
<keyword evidence="10" id="KW-1185">Reference proteome</keyword>
<evidence type="ECO:0000256" key="2">
    <source>
        <dbReference type="ARBA" id="ARBA00023015"/>
    </source>
</evidence>
<dbReference type="InterPro" id="IPR014284">
    <property type="entry name" value="RNA_pol_sigma-70_dom"/>
</dbReference>
<dbReference type="InterPro" id="IPR050239">
    <property type="entry name" value="Sigma-70_RNA_pol_init_factors"/>
</dbReference>
<dbReference type="Pfam" id="PF04545">
    <property type="entry name" value="Sigma70_r4"/>
    <property type="match status" value="1"/>
</dbReference>
<dbReference type="SUPFAM" id="SSF88659">
    <property type="entry name" value="Sigma3 and sigma4 domains of RNA polymerase sigma factors"/>
    <property type="match status" value="2"/>
</dbReference>
<evidence type="ECO:0000259" key="7">
    <source>
        <dbReference type="PROSITE" id="PS00715"/>
    </source>
</evidence>
<evidence type="ECO:0000313" key="9">
    <source>
        <dbReference type="EMBL" id="KAK9835173.1"/>
    </source>
</evidence>
<protein>
    <recommendedName>
        <fullName evidence="7 8">RNA polymerase sigma-70 domain-containing protein</fullName>
    </recommendedName>
</protein>
<dbReference type="SUPFAM" id="SSF88946">
    <property type="entry name" value="Sigma2 domain of RNA polymerase sigma factors"/>
    <property type="match status" value="1"/>
</dbReference>
<dbReference type="PANTHER" id="PTHR30603">
    <property type="entry name" value="RNA POLYMERASE SIGMA FACTOR RPO"/>
    <property type="match status" value="1"/>
</dbReference>
<feature type="domain" description="RNA polymerase sigma-70" evidence="8">
    <location>
        <begin position="385"/>
        <end position="411"/>
    </location>
</feature>
<keyword evidence="2" id="KW-0805">Transcription regulation</keyword>
<dbReference type="GO" id="GO:0006352">
    <property type="term" value="P:DNA-templated transcription initiation"/>
    <property type="evidence" value="ECO:0007669"/>
    <property type="project" value="InterPro"/>
</dbReference>
<evidence type="ECO:0000256" key="1">
    <source>
        <dbReference type="ARBA" id="ARBA00007788"/>
    </source>
</evidence>
<dbReference type="InterPro" id="IPR013325">
    <property type="entry name" value="RNA_pol_sigma_r2"/>
</dbReference>
<dbReference type="PROSITE" id="PS00715">
    <property type="entry name" value="SIGMA70_1"/>
    <property type="match status" value="1"/>
</dbReference>
<name>A0AAW1RND1_9CHLO</name>
<dbReference type="Gene3D" id="1.10.10.10">
    <property type="entry name" value="Winged helix-like DNA-binding domain superfamily/Winged helix DNA-binding domain"/>
    <property type="match status" value="2"/>
</dbReference>
<dbReference type="GO" id="GO:0016987">
    <property type="term" value="F:sigma factor activity"/>
    <property type="evidence" value="ECO:0007669"/>
    <property type="project" value="UniProtKB-KW"/>
</dbReference>
<dbReference type="EMBL" id="JALJOU010000029">
    <property type="protein sequence ID" value="KAK9835173.1"/>
    <property type="molecule type" value="Genomic_DNA"/>
</dbReference>
<accession>A0AAW1RND1</accession>
<evidence type="ECO:0000259" key="8">
    <source>
        <dbReference type="PROSITE" id="PS00716"/>
    </source>
</evidence>
<dbReference type="AlphaFoldDB" id="A0AAW1RND1"/>
<dbReference type="InterPro" id="IPR000943">
    <property type="entry name" value="RNA_pol_sigma70"/>
</dbReference>
<dbReference type="Gene3D" id="1.10.601.10">
    <property type="entry name" value="RNA Polymerase Primary Sigma Factor"/>
    <property type="match status" value="1"/>
</dbReference>
<dbReference type="PRINTS" id="PR00046">
    <property type="entry name" value="SIGMA70FCT"/>
</dbReference>
<comment type="caution">
    <text evidence="9">The sequence shown here is derived from an EMBL/GenBank/DDBJ whole genome shotgun (WGS) entry which is preliminary data.</text>
</comment>
<evidence type="ECO:0000256" key="6">
    <source>
        <dbReference type="SAM" id="MobiDB-lite"/>
    </source>
</evidence>
<dbReference type="Pfam" id="PF04542">
    <property type="entry name" value="Sigma70_r2"/>
    <property type="match status" value="1"/>
</dbReference>
<dbReference type="InterPro" id="IPR036388">
    <property type="entry name" value="WH-like_DNA-bd_sf"/>
</dbReference>
<dbReference type="InterPro" id="IPR007630">
    <property type="entry name" value="RNA_pol_sigma70_r4"/>
</dbReference>
<dbReference type="InterPro" id="IPR007624">
    <property type="entry name" value="RNA_pol_sigma70_r3"/>
</dbReference>
<evidence type="ECO:0000256" key="5">
    <source>
        <dbReference type="ARBA" id="ARBA00023163"/>
    </source>
</evidence>
<feature type="domain" description="RNA polymerase sigma-70" evidence="7">
    <location>
        <begin position="214"/>
        <end position="227"/>
    </location>
</feature>
<feature type="compositionally biased region" description="Basic and acidic residues" evidence="6">
    <location>
        <begin position="25"/>
        <end position="51"/>
    </location>
</feature>
<dbReference type="Proteomes" id="UP001445335">
    <property type="component" value="Unassembled WGS sequence"/>
</dbReference>
<comment type="similarity">
    <text evidence="1">Belongs to the sigma-70 factor family.</text>
</comment>
<gene>
    <name evidence="9" type="ORF">WJX81_003286</name>
</gene>
<evidence type="ECO:0000256" key="4">
    <source>
        <dbReference type="ARBA" id="ARBA00023125"/>
    </source>
</evidence>
<dbReference type="Pfam" id="PF00140">
    <property type="entry name" value="Sigma70_r1_2"/>
    <property type="match status" value="1"/>
</dbReference>
<dbReference type="GO" id="GO:0003677">
    <property type="term" value="F:DNA binding"/>
    <property type="evidence" value="ECO:0007669"/>
    <property type="project" value="UniProtKB-KW"/>
</dbReference>
<dbReference type="NCBIfam" id="TIGR02937">
    <property type="entry name" value="sigma70-ECF"/>
    <property type="match status" value="1"/>
</dbReference>
<reference evidence="9 10" key="1">
    <citation type="journal article" date="2024" name="Nat. Commun.">
        <title>Phylogenomics reveals the evolutionary origins of lichenization in chlorophyte algae.</title>
        <authorList>
            <person name="Puginier C."/>
            <person name="Libourel C."/>
            <person name="Otte J."/>
            <person name="Skaloud P."/>
            <person name="Haon M."/>
            <person name="Grisel S."/>
            <person name="Petersen M."/>
            <person name="Berrin J.G."/>
            <person name="Delaux P.M."/>
            <person name="Dal Grande F."/>
            <person name="Keller J."/>
        </authorList>
    </citation>
    <scope>NUCLEOTIDE SEQUENCE [LARGE SCALE GENOMIC DNA]</scope>
    <source>
        <strain evidence="9 10">SAG 245.80</strain>
    </source>
</reference>